<evidence type="ECO:0000313" key="1">
    <source>
        <dbReference type="EMBL" id="RYC30615.1"/>
    </source>
</evidence>
<dbReference type="Pfam" id="PF06224">
    <property type="entry name" value="AlkZ-like"/>
    <property type="match status" value="1"/>
</dbReference>
<proteinExistence type="predicted"/>
<dbReference type="InterPro" id="IPR009351">
    <property type="entry name" value="AlkZ-like"/>
</dbReference>
<organism evidence="1 2">
    <name type="scientific">Lichenibacterium minor</name>
    <dbReference type="NCBI Taxonomy" id="2316528"/>
    <lineage>
        <taxon>Bacteria</taxon>
        <taxon>Pseudomonadati</taxon>
        <taxon>Pseudomonadota</taxon>
        <taxon>Alphaproteobacteria</taxon>
        <taxon>Hyphomicrobiales</taxon>
        <taxon>Lichenihabitantaceae</taxon>
        <taxon>Lichenibacterium</taxon>
    </lineage>
</organism>
<comment type="caution">
    <text evidence="1">The sequence shown here is derived from an EMBL/GenBank/DDBJ whole genome shotgun (WGS) entry which is preliminary data.</text>
</comment>
<dbReference type="OrthoDB" id="9787207at2"/>
<reference evidence="1 2" key="2">
    <citation type="submission" date="2019-02" db="EMBL/GenBank/DDBJ databases">
        <title>'Lichenibacterium ramalinii' gen. nov. sp. nov., 'Lichenibacterium minor' gen. nov. sp. nov.</title>
        <authorList>
            <person name="Pankratov T."/>
        </authorList>
    </citation>
    <scope>NUCLEOTIDE SEQUENCE [LARGE SCALE GENOMIC DNA]</scope>
    <source>
        <strain evidence="1 2">RmlP026</strain>
    </source>
</reference>
<dbReference type="AlphaFoldDB" id="A0A4Q2U6X1"/>
<keyword evidence="2" id="KW-1185">Reference proteome</keyword>
<dbReference type="Proteomes" id="UP000290759">
    <property type="component" value="Unassembled WGS sequence"/>
</dbReference>
<gene>
    <name evidence="1" type="ORF">D3273_18200</name>
</gene>
<protein>
    <submittedName>
        <fullName evidence="1">Winged helix-turn-helix domain-containing protein</fullName>
    </submittedName>
</protein>
<name>A0A4Q2U6X1_9HYPH</name>
<reference evidence="1 2" key="1">
    <citation type="submission" date="2018-12" db="EMBL/GenBank/DDBJ databases">
        <authorList>
            <person name="Grouzdev D.S."/>
            <person name="Krutkina M.S."/>
        </authorList>
    </citation>
    <scope>NUCLEOTIDE SEQUENCE [LARGE SCALE GENOMIC DNA]</scope>
    <source>
        <strain evidence="1 2">RmlP026</strain>
    </source>
</reference>
<dbReference type="EMBL" id="QYBB01000023">
    <property type="protein sequence ID" value="RYC30615.1"/>
    <property type="molecule type" value="Genomic_DNA"/>
</dbReference>
<dbReference type="PANTHER" id="PTHR30528:SF0">
    <property type="entry name" value="CYTOPLASMIC PROTEIN"/>
    <property type="match status" value="1"/>
</dbReference>
<dbReference type="PANTHER" id="PTHR30528">
    <property type="entry name" value="CYTOPLASMIC PROTEIN"/>
    <property type="match status" value="1"/>
</dbReference>
<sequence length="391" mass="42950">MGSLSAAEARRVALAAQGFDRARPAGAVTARALAGTVGRLHLHQVDSVNVLVRAHYLPAFSRLGPYDRALLDDAAWGHRRGRRLFEYWAHECSLLPLALQPLLRWRMARADRGIGCYGRLKPFAGEARPAAMAVLERIRAAGPMSAGDFEAGKGAGGWWGWGETKGALEWLFWAGHLTTATRRGTFERVYDLPERVLPPALLALPTPGEDEAHLALIELSARALGVASAGDLRDYFRLGPEDARKAIAALVEEGRLAEVAVEGWTMPGYLHAEARMPRRVAARALLAPFDPLVWERSRAERLFGFRYRLEIYVPAELRRHGYYVLPFLCGDRLVARVDLKADRAAGRLLAKAVHWEPDAPAEARDALRAELDAMAAWLGLPAGQGDEAEPV</sequence>
<dbReference type="RefSeq" id="WP_129228311.1">
    <property type="nucleotide sequence ID" value="NZ_QYBB01000023.1"/>
</dbReference>
<evidence type="ECO:0000313" key="2">
    <source>
        <dbReference type="Proteomes" id="UP000290759"/>
    </source>
</evidence>
<accession>A0A4Q2U6X1</accession>